<dbReference type="STRING" id="447595.SAMN05660826_00999"/>
<dbReference type="InterPro" id="IPR018445">
    <property type="entry name" value="Put_Phosphate_transp_reg"/>
</dbReference>
<dbReference type="Gene3D" id="1.20.58.220">
    <property type="entry name" value="Phosphate transport system protein phou homolog 2, domain 2"/>
    <property type="match status" value="1"/>
</dbReference>
<dbReference type="EMBL" id="FRCR01000005">
    <property type="protein sequence ID" value="SHM43060.1"/>
    <property type="molecule type" value="Genomic_DNA"/>
</dbReference>
<organism evidence="2 3">
    <name type="scientific">Caldanaerovirga acetigignens</name>
    <dbReference type="NCBI Taxonomy" id="447595"/>
    <lineage>
        <taxon>Bacteria</taxon>
        <taxon>Bacillati</taxon>
        <taxon>Bacillota</taxon>
        <taxon>Clostridia</taxon>
        <taxon>Thermosediminibacterales</taxon>
        <taxon>Thermosediminibacteraceae</taxon>
        <taxon>Caldanaerovirga</taxon>
    </lineage>
</organism>
<comment type="similarity">
    <text evidence="1">Belongs to the UPF0111 family.</text>
</comment>
<dbReference type="RefSeq" id="WP_073255600.1">
    <property type="nucleotide sequence ID" value="NZ_FRCR01000005.1"/>
</dbReference>
<evidence type="ECO:0008006" key="4">
    <source>
        <dbReference type="Google" id="ProtNLM"/>
    </source>
</evidence>
<evidence type="ECO:0000313" key="3">
    <source>
        <dbReference type="Proteomes" id="UP000184375"/>
    </source>
</evidence>
<reference evidence="3" key="1">
    <citation type="submission" date="2016-11" db="EMBL/GenBank/DDBJ databases">
        <authorList>
            <person name="Varghese N."/>
            <person name="Submissions S."/>
        </authorList>
    </citation>
    <scope>NUCLEOTIDE SEQUENCE [LARGE SCALE GENOMIC DNA]</scope>
    <source>
        <strain evidence="3">DSM 18802</strain>
    </source>
</reference>
<dbReference type="AlphaFoldDB" id="A0A1M7IQR5"/>
<accession>A0A1M7IQR5</accession>
<keyword evidence="3" id="KW-1185">Reference proteome</keyword>
<dbReference type="PANTHER" id="PTHR37298">
    <property type="entry name" value="UPF0111 PROTEIN YKAA"/>
    <property type="match status" value="1"/>
</dbReference>
<dbReference type="Pfam" id="PF01865">
    <property type="entry name" value="PhoU_div"/>
    <property type="match status" value="1"/>
</dbReference>
<sequence length="208" mass="24745">MKRKKNVNYYYETFVEMIDYSLKAAELLNSVMSNFKRQNVRAKIKEMHLIEHSADELRHKMIKKLAREFITPIEREDIMALANAIDTLTDMIEDVLIRIYMYNIQEIKEYAIMMVKVVVRACHLLKEAFEEFPNFRKSEKLHRLIVEVNKLEEEGDALYTEATRNIYVHCDNCKELLGWDMTYHYLEKCCDACEDVADILENIIMKNT</sequence>
<dbReference type="PANTHER" id="PTHR37298:SF1">
    <property type="entry name" value="UPF0111 PROTEIN YKAA"/>
    <property type="match status" value="1"/>
</dbReference>
<evidence type="ECO:0000256" key="1">
    <source>
        <dbReference type="ARBA" id="ARBA00008591"/>
    </source>
</evidence>
<protein>
    <recommendedName>
        <fullName evidence="4">Phosphate transport regulator (Distant homolog of PhoU)</fullName>
    </recommendedName>
</protein>
<evidence type="ECO:0000313" key="2">
    <source>
        <dbReference type="EMBL" id="SHM43060.1"/>
    </source>
</evidence>
<dbReference type="OrthoDB" id="9797568at2"/>
<proteinExistence type="inferred from homology"/>
<dbReference type="InterPro" id="IPR038078">
    <property type="entry name" value="PhoU-like_sf"/>
</dbReference>
<dbReference type="Proteomes" id="UP000184375">
    <property type="component" value="Unassembled WGS sequence"/>
</dbReference>
<gene>
    <name evidence="2" type="ORF">SAMN05660826_00999</name>
</gene>
<name>A0A1M7IQR5_9FIRM</name>
<dbReference type="InterPro" id="IPR052912">
    <property type="entry name" value="UPF0111_domain"/>
</dbReference>